<feature type="transmembrane region" description="Helical" evidence="1">
    <location>
        <begin position="20"/>
        <end position="38"/>
    </location>
</feature>
<feature type="transmembrane region" description="Helical" evidence="1">
    <location>
        <begin position="132"/>
        <end position="150"/>
    </location>
</feature>
<dbReference type="Proteomes" id="UP001157134">
    <property type="component" value="Unassembled WGS sequence"/>
</dbReference>
<evidence type="ECO:0008006" key="4">
    <source>
        <dbReference type="Google" id="ProtNLM"/>
    </source>
</evidence>
<gene>
    <name evidence="2" type="ORF">tloyanaT_35960</name>
</gene>
<comment type="caution">
    <text evidence="2">The sequence shown here is derived from an EMBL/GenBank/DDBJ whole genome shotgun (WGS) entry which is preliminary data.</text>
</comment>
<dbReference type="RefSeq" id="WP_284301331.1">
    <property type="nucleotide sequence ID" value="NZ_BSSV01000011.1"/>
</dbReference>
<feature type="transmembrane region" description="Helical" evidence="1">
    <location>
        <begin position="44"/>
        <end position="61"/>
    </location>
</feature>
<organism evidence="2 3">
    <name type="scientific">Thalassotalea loyana</name>
    <dbReference type="NCBI Taxonomy" id="280483"/>
    <lineage>
        <taxon>Bacteria</taxon>
        <taxon>Pseudomonadati</taxon>
        <taxon>Pseudomonadota</taxon>
        <taxon>Gammaproteobacteria</taxon>
        <taxon>Alteromonadales</taxon>
        <taxon>Colwelliaceae</taxon>
        <taxon>Thalassotalea</taxon>
    </lineage>
</organism>
<evidence type="ECO:0000256" key="1">
    <source>
        <dbReference type="SAM" id="Phobius"/>
    </source>
</evidence>
<protein>
    <recommendedName>
        <fullName evidence="4">DUF308 domain-containing protein</fullName>
    </recommendedName>
</protein>
<keyword evidence="1" id="KW-0472">Membrane</keyword>
<accession>A0ABQ6HH07</accession>
<name>A0ABQ6HH07_9GAMM</name>
<sequence>MTKSLEQYREEYKQKSLITMPIAGTIVWFLLGITALFIPANQMVLPVYIGTGSIFYLALFISRFTGEKLLVKKEERNPFDSLFLYTLVMSWCAFAIAIPFGIEDHTAVPMAVGIVAGLMWVPISWTLEHNVGVVHTLMRTALILLAWITFPEHSYVLIPFIIVFVYIISLYQLITRHKRVVRDTQQPQVA</sequence>
<proteinExistence type="predicted"/>
<feature type="transmembrane region" description="Helical" evidence="1">
    <location>
        <begin position="108"/>
        <end position="125"/>
    </location>
</feature>
<keyword evidence="3" id="KW-1185">Reference proteome</keyword>
<feature type="transmembrane region" description="Helical" evidence="1">
    <location>
        <begin position="156"/>
        <end position="174"/>
    </location>
</feature>
<reference evidence="2 3" key="1">
    <citation type="submission" date="2023-03" db="EMBL/GenBank/DDBJ databases">
        <title>Thalassotalea loyana LMG 22536T draft genome sequence.</title>
        <authorList>
            <person name="Sawabe T."/>
        </authorList>
    </citation>
    <scope>NUCLEOTIDE SEQUENCE [LARGE SCALE GENOMIC DNA]</scope>
    <source>
        <strain evidence="2 3">LMG 22536</strain>
    </source>
</reference>
<keyword evidence="1" id="KW-1133">Transmembrane helix</keyword>
<evidence type="ECO:0000313" key="3">
    <source>
        <dbReference type="Proteomes" id="UP001157134"/>
    </source>
</evidence>
<dbReference type="EMBL" id="BSSV01000011">
    <property type="protein sequence ID" value="GLX87343.1"/>
    <property type="molecule type" value="Genomic_DNA"/>
</dbReference>
<feature type="transmembrane region" description="Helical" evidence="1">
    <location>
        <begin position="82"/>
        <end position="102"/>
    </location>
</feature>
<dbReference type="Pfam" id="PF22765">
    <property type="entry name" value="DUF7010"/>
    <property type="match status" value="1"/>
</dbReference>
<dbReference type="InterPro" id="IPR053824">
    <property type="entry name" value="DUF7010"/>
</dbReference>
<keyword evidence="1" id="KW-0812">Transmembrane</keyword>
<evidence type="ECO:0000313" key="2">
    <source>
        <dbReference type="EMBL" id="GLX87343.1"/>
    </source>
</evidence>